<name>A0A090AF33_9GAMM</name>
<dbReference type="GO" id="GO:0034353">
    <property type="term" value="F:mRNA 5'-diphosphatase activity"/>
    <property type="evidence" value="ECO:0007669"/>
    <property type="project" value="UniProtKB-ARBA"/>
</dbReference>
<comment type="similarity">
    <text evidence="4">Belongs to the Nudix hydrolase family. RppH subfamily.</text>
</comment>
<sequence>MIDTDGYRMNVGIILTNQQGQVLWAKRIGQDAWQFPQGGIKAHETPKRALFRELHEELGLTTKQVHVLGATRGWLRYRLPNHLIRYHQQPLCIGQKQVWYMLRLLAKERNIQLNTSEEPEFEKWLWVDYWYPLTEVVYFKKKVYEIALKELQTFMLPSPKKIVLHPLSSNNSPTLPPHSIQARELSKPIRPKSLGLKS</sequence>
<dbReference type="CDD" id="cd03671">
    <property type="entry name" value="NUDIX_Ap4A_hydrolase_plant_like"/>
    <property type="match status" value="1"/>
</dbReference>
<dbReference type="NCBIfam" id="NF001938">
    <property type="entry name" value="PRK00714.1-5"/>
    <property type="match status" value="1"/>
</dbReference>
<protein>
    <recommendedName>
        <fullName evidence="4">RNA pyrophosphohydrolase</fullName>
        <ecNumber evidence="4">3.6.1.-</ecNumber>
    </recommendedName>
    <alternativeName>
        <fullName evidence="4">(Di)nucleoside polyphosphate hydrolase</fullName>
    </alternativeName>
</protein>
<keyword evidence="3 4" id="KW-0378">Hydrolase</keyword>
<dbReference type="PROSITE" id="PS51462">
    <property type="entry name" value="NUDIX"/>
    <property type="match status" value="1"/>
</dbReference>
<evidence type="ECO:0000256" key="4">
    <source>
        <dbReference type="HAMAP-Rule" id="MF_00298"/>
    </source>
</evidence>
<dbReference type="InterPro" id="IPR015797">
    <property type="entry name" value="NUDIX_hydrolase-like_dom_sf"/>
</dbReference>
<keyword evidence="7" id="KW-1185">Reference proteome</keyword>
<dbReference type="FunFam" id="3.90.79.10:FF:000001">
    <property type="entry name" value="RNA pyrophosphohydrolase"/>
    <property type="match status" value="1"/>
</dbReference>
<dbReference type="HAMAP" id="MF_00298">
    <property type="entry name" value="Nudix_RppH"/>
    <property type="match status" value="1"/>
</dbReference>
<dbReference type="HOGENOM" id="CLU_087195_3_2_6"/>
<dbReference type="InterPro" id="IPR020476">
    <property type="entry name" value="Nudix_hydrolase"/>
</dbReference>
<dbReference type="SUPFAM" id="SSF55811">
    <property type="entry name" value="Nudix"/>
    <property type="match status" value="1"/>
</dbReference>
<evidence type="ECO:0000256" key="2">
    <source>
        <dbReference type="ARBA" id="ARBA00001946"/>
    </source>
</evidence>
<dbReference type="PANTHER" id="PTHR23114:SF17">
    <property type="entry name" value="M7GPPPN-MRNA HYDROLASE"/>
    <property type="match status" value="1"/>
</dbReference>
<dbReference type="NCBIfam" id="NF001937">
    <property type="entry name" value="PRK00714.1-4"/>
    <property type="match status" value="1"/>
</dbReference>
<dbReference type="STRING" id="40754.THII_1332"/>
<dbReference type="AlphaFoldDB" id="A0A090AF33"/>
<dbReference type="InterPro" id="IPR020084">
    <property type="entry name" value="NUDIX_hydrolase_CS"/>
</dbReference>
<gene>
    <name evidence="4" type="primary">rppH</name>
    <name evidence="4" type="synonym">nudH</name>
    <name evidence="6" type="ORF">THII_1332</name>
</gene>
<reference evidence="6" key="1">
    <citation type="journal article" date="2014" name="ISME J.">
        <title>Ecophysiology of Thioploca ingrica as revealed by the complete genome sequence supplemented with proteomic evidence.</title>
        <authorList>
            <person name="Kojima H."/>
            <person name="Ogura Y."/>
            <person name="Yamamoto N."/>
            <person name="Togashi T."/>
            <person name="Mori H."/>
            <person name="Watanabe T."/>
            <person name="Nemoto F."/>
            <person name="Kurokawa K."/>
            <person name="Hayashi T."/>
            <person name="Fukui M."/>
        </authorList>
    </citation>
    <scope>NUCLEOTIDE SEQUENCE [LARGE SCALE GENOMIC DNA]</scope>
</reference>
<dbReference type="PANTHER" id="PTHR23114">
    <property type="entry name" value="M7GPPPN-MRNA HYDROLASE"/>
    <property type="match status" value="1"/>
</dbReference>
<feature type="domain" description="Nudix hydrolase" evidence="5">
    <location>
        <begin position="6"/>
        <end position="149"/>
    </location>
</feature>
<feature type="short sequence motif" description="Nudix box" evidence="4">
    <location>
        <begin position="38"/>
        <end position="59"/>
    </location>
</feature>
<dbReference type="EMBL" id="AP014633">
    <property type="protein sequence ID" value="BAP55629.1"/>
    <property type="molecule type" value="Genomic_DNA"/>
</dbReference>
<accession>A0A090AF33</accession>
<comment type="function">
    <text evidence="4">Accelerates the degradation of transcripts by removing pyrophosphate from the 5'-end of triphosphorylated RNA, leading to a more labile monophosphorylated state that can stimulate subsequent ribonuclease cleavage.</text>
</comment>
<dbReference type="OrthoDB" id="9816040at2"/>
<evidence type="ECO:0000256" key="1">
    <source>
        <dbReference type="ARBA" id="ARBA00001936"/>
    </source>
</evidence>
<dbReference type="Proteomes" id="UP000031623">
    <property type="component" value="Chromosome"/>
</dbReference>
<comment type="cofactor">
    <cofactor evidence="2">
        <name>Mg(2+)</name>
        <dbReference type="ChEBI" id="CHEBI:18420"/>
    </cofactor>
</comment>
<dbReference type="EC" id="3.6.1.-" evidence="4"/>
<comment type="cofactor">
    <cofactor evidence="1">
        <name>Mn(2+)</name>
        <dbReference type="ChEBI" id="CHEBI:29035"/>
    </cofactor>
</comment>
<dbReference type="GO" id="GO:0005737">
    <property type="term" value="C:cytoplasm"/>
    <property type="evidence" value="ECO:0007669"/>
    <property type="project" value="TreeGrafter"/>
</dbReference>
<dbReference type="KEGG" id="tig:THII_1332"/>
<evidence type="ECO:0000256" key="3">
    <source>
        <dbReference type="ARBA" id="ARBA00022801"/>
    </source>
</evidence>
<dbReference type="Gene3D" id="3.90.79.10">
    <property type="entry name" value="Nucleoside Triphosphate Pyrophosphohydrolase"/>
    <property type="match status" value="1"/>
</dbReference>
<evidence type="ECO:0000313" key="6">
    <source>
        <dbReference type="EMBL" id="BAP55629.1"/>
    </source>
</evidence>
<evidence type="ECO:0000259" key="5">
    <source>
        <dbReference type="PROSITE" id="PS51462"/>
    </source>
</evidence>
<dbReference type="InterPro" id="IPR000086">
    <property type="entry name" value="NUDIX_hydrolase_dom"/>
</dbReference>
<organism evidence="6 7">
    <name type="scientific">Thioploca ingrica</name>
    <dbReference type="NCBI Taxonomy" id="40754"/>
    <lineage>
        <taxon>Bacteria</taxon>
        <taxon>Pseudomonadati</taxon>
        <taxon>Pseudomonadota</taxon>
        <taxon>Gammaproteobacteria</taxon>
        <taxon>Thiotrichales</taxon>
        <taxon>Thiotrichaceae</taxon>
        <taxon>Thioploca</taxon>
    </lineage>
</organism>
<comment type="cofactor">
    <cofactor evidence="4">
        <name>a divalent metal cation</name>
        <dbReference type="ChEBI" id="CHEBI:60240"/>
    </cofactor>
</comment>
<dbReference type="Pfam" id="PF00293">
    <property type="entry name" value="NUDIX"/>
    <property type="match status" value="1"/>
</dbReference>
<evidence type="ECO:0000313" key="7">
    <source>
        <dbReference type="Proteomes" id="UP000031623"/>
    </source>
</evidence>
<dbReference type="PROSITE" id="PS00893">
    <property type="entry name" value="NUDIX_BOX"/>
    <property type="match status" value="1"/>
</dbReference>
<dbReference type="PRINTS" id="PR00502">
    <property type="entry name" value="NUDIXFAMILY"/>
</dbReference>
<dbReference type="InterPro" id="IPR022927">
    <property type="entry name" value="RppH"/>
</dbReference>
<proteinExistence type="inferred from homology"/>
<dbReference type="GO" id="GO:0006402">
    <property type="term" value="P:mRNA catabolic process"/>
    <property type="evidence" value="ECO:0007669"/>
    <property type="project" value="TreeGrafter"/>
</dbReference>